<keyword evidence="1" id="KW-1133">Transmembrane helix</keyword>
<dbReference type="AlphaFoldDB" id="A0A540LXD4"/>
<sequence>MHDLQQTRLFRLHPTVLHIIVIIHRFVTVFFLLTFQYDLVFRLLTGRRQRQRRLNYHSLPSRVCFQTLMFRRRPQALPLHVRLVPDRGGQVGTRRRGRQLGALASPPQSGVPVIFDGIVGAAGEEAGDGGPLITVEGMSLDNNGVLLRRKGLVLDGGAELIAPTEAAGLAGAAGNASADEGPVTGAVLGHQFDQGGVLLRAP</sequence>
<evidence type="ECO:0000256" key="1">
    <source>
        <dbReference type="SAM" id="Phobius"/>
    </source>
</evidence>
<dbReference type="EMBL" id="VIEB01000429">
    <property type="protein sequence ID" value="TQD91160.1"/>
    <property type="molecule type" value="Genomic_DNA"/>
</dbReference>
<comment type="caution">
    <text evidence="2">The sequence shown here is derived from an EMBL/GenBank/DDBJ whole genome shotgun (WGS) entry which is preliminary data.</text>
</comment>
<evidence type="ECO:0000313" key="3">
    <source>
        <dbReference type="Proteomes" id="UP000315295"/>
    </source>
</evidence>
<organism evidence="2 3">
    <name type="scientific">Malus baccata</name>
    <name type="common">Siberian crab apple</name>
    <name type="synonym">Pyrus baccata</name>
    <dbReference type="NCBI Taxonomy" id="106549"/>
    <lineage>
        <taxon>Eukaryota</taxon>
        <taxon>Viridiplantae</taxon>
        <taxon>Streptophyta</taxon>
        <taxon>Embryophyta</taxon>
        <taxon>Tracheophyta</taxon>
        <taxon>Spermatophyta</taxon>
        <taxon>Magnoliopsida</taxon>
        <taxon>eudicotyledons</taxon>
        <taxon>Gunneridae</taxon>
        <taxon>Pentapetalae</taxon>
        <taxon>rosids</taxon>
        <taxon>fabids</taxon>
        <taxon>Rosales</taxon>
        <taxon>Rosaceae</taxon>
        <taxon>Amygdaloideae</taxon>
        <taxon>Maleae</taxon>
        <taxon>Malus</taxon>
    </lineage>
</organism>
<keyword evidence="1" id="KW-0812">Transmembrane</keyword>
<dbReference type="Proteomes" id="UP000315295">
    <property type="component" value="Unassembled WGS sequence"/>
</dbReference>
<keyword evidence="3" id="KW-1185">Reference proteome</keyword>
<keyword evidence="1" id="KW-0472">Membrane</keyword>
<evidence type="ECO:0000313" key="2">
    <source>
        <dbReference type="EMBL" id="TQD91160.1"/>
    </source>
</evidence>
<name>A0A540LXD4_MALBA</name>
<feature type="transmembrane region" description="Helical" evidence="1">
    <location>
        <begin position="16"/>
        <end position="44"/>
    </location>
</feature>
<proteinExistence type="predicted"/>
<reference evidence="2 3" key="1">
    <citation type="journal article" date="2019" name="G3 (Bethesda)">
        <title>Sequencing of a Wild Apple (Malus baccata) Genome Unravels the Differences Between Cultivated and Wild Apple Species Regarding Disease Resistance and Cold Tolerance.</title>
        <authorList>
            <person name="Chen X."/>
        </authorList>
    </citation>
    <scope>NUCLEOTIDE SEQUENCE [LARGE SCALE GENOMIC DNA]</scope>
    <source>
        <strain evidence="3">cv. Shandingzi</strain>
        <tissue evidence="2">Leaves</tissue>
    </source>
</reference>
<gene>
    <name evidence="2" type="ORF">C1H46_023243</name>
</gene>
<accession>A0A540LXD4</accession>
<protein>
    <submittedName>
        <fullName evidence="2">Uncharacterized protein</fullName>
    </submittedName>
</protein>